<gene>
    <name evidence="2" type="ORF">Dxin01_02639</name>
</gene>
<evidence type="ECO:0000313" key="2">
    <source>
        <dbReference type="EMBL" id="GAA5502892.1"/>
    </source>
</evidence>
<feature type="chain" id="PRO_5046731327" description="ATPase" evidence="1">
    <location>
        <begin position="18"/>
        <end position="274"/>
    </location>
</feature>
<dbReference type="Proteomes" id="UP001458946">
    <property type="component" value="Unassembled WGS sequence"/>
</dbReference>
<dbReference type="EMBL" id="BAABRN010000032">
    <property type="protein sequence ID" value="GAA5502892.1"/>
    <property type="molecule type" value="Genomic_DNA"/>
</dbReference>
<comment type="caution">
    <text evidence="2">The sequence shown here is derived from an EMBL/GenBank/DDBJ whole genome shotgun (WGS) entry which is preliminary data.</text>
</comment>
<keyword evidence="3" id="KW-1185">Reference proteome</keyword>
<feature type="signal peptide" evidence="1">
    <location>
        <begin position="1"/>
        <end position="17"/>
    </location>
</feature>
<keyword evidence="1" id="KW-0732">Signal</keyword>
<proteinExistence type="predicted"/>
<accession>A0ABP9VCE1</accession>
<organism evidence="2 3">
    <name type="scientific">Deinococcus xinjiangensis</name>
    <dbReference type="NCBI Taxonomy" id="457454"/>
    <lineage>
        <taxon>Bacteria</taxon>
        <taxon>Thermotogati</taxon>
        <taxon>Deinococcota</taxon>
        <taxon>Deinococci</taxon>
        <taxon>Deinococcales</taxon>
        <taxon>Deinococcaceae</taxon>
        <taxon>Deinococcus</taxon>
    </lineage>
</organism>
<name>A0ABP9VCE1_9DEIO</name>
<evidence type="ECO:0000256" key="1">
    <source>
        <dbReference type="SAM" id="SignalP"/>
    </source>
</evidence>
<sequence length="274" mass="29082">MTTLGACASLGAMTAAALPAGLRADTAPSAAPTEKRLAELPLTVLVGVTGVGKSTALSALAGKAGKVLPDRREVTDAVMIWPLAGEAVTDREERFRLTAQYRAAHHGGMAQALGSLWAATDVWDGRLVFDGLRGLDEVRYATDQFPLWRFVALGAPDTVRVRRLLGRGDQFDRVQVDGVQTAAVGDLRRALGELNGVQDVFSASELDELARLSSEGHTPADILAKAKIVVSERRNYDPQAAEKHLQTLPPSRALILDTVALSAAEVAAQVEAWA</sequence>
<evidence type="ECO:0008006" key="4">
    <source>
        <dbReference type="Google" id="ProtNLM"/>
    </source>
</evidence>
<dbReference type="Gene3D" id="3.40.50.300">
    <property type="entry name" value="P-loop containing nucleotide triphosphate hydrolases"/>
    <property type="match status" value="1"/>
</dbReference>
<protein>
    <recommendedName>
        <fullName evidence="4">ATPase</fullName>
    </recommendedName>
</protein>
<dbReference type="SUPFAM" id="SSF52540">
    <property type="entry name" value="P-loop containing nucleoside triphosphate hydrolases"/>
    <property type="match status" value="1"/>
</dbReference>
<dbReference type="InterPro" id="IPR027417">
    <property type="entry name" value="P-loop_NTPase"/>
</dbReference>
<evidence type="ECO:0000313" key="3">
    <source>
        <dbReference type="Proteomes" id="UP001458946"/>
    </source>
</evidence>
<reference evidence="2 3" key="1">
    <citation type="submission" date="2024-02" db="EMBL/GenBank/DDBJ databases">
        <title>Deinococcus xinjiangensis NBRC 107630.</title>
        <authorList>
            <person name="Ichikawa N."/>
            <person name="Katano-Makiyama Y."/>
            <person name="Hidaka K."/>
        </authorList>
    </citation>
    <scope>NUCLEOTIDE SEQUENCE [LARGE SCALE GENOMIC DNA]</scope>
    <source>
        <strain evidence="2 3">NBRC 107630</strain>
    </source>
</reference>